<gene>
    <name evidence="2" type="ORF">PBS001_LOCUS5885</name>
</gene>
<accession>A0ABN8D5G5</accession>
<protein>
    <recommendedName>
        <fullName evidence="4">Carbohydrate-binding module family 19 domain-containing protein</fullName>
    </recommendedName>
</protein>
<dbReference type="Proteomes" id="UP001158986">
    <property type="component" value="Unassembled WGS sequence"/>
</dbReference>
<comment type="caution">
    <text evidence="2">The sequence shown here is derived from an EMBL/GenBank/DDBJ whole genome shotgun (WGS) entry which is preliminary data.</text>
</comment>
<evidence type="ECO:0000313" key="3">
    <source>
        <dbReference type="Proteomes" id="UP001158986"/>
    </source>
</evidence>
<evidence type="ECO:0000313" key="2">
    <source>
        <dbReference type="EMBL" id="CAH0519356.1"/>
    </source>
</evidence>
<organism evidence="2 3">
    <name type="scientific">Peronospora belbahrii</name>
    <dbReference type="NCBI Taxonomy" id="622444"/>
    <lineage>
        <taxon>Eukaryota</taxon>
        <taxon>Sar</taxon>
        <taxon>Stramenopiles</taxon>
        <taxon>Oomycota</taxon>
        <taxon>Peronosporomycetes</taxon>
        <taxon>Peronosporales</taxon>
        <taxon>Peronosporaceae</taxon>
        <taxon>Peronospora</taxon>
    </lineage>
</organism>
<reference evidence="2 3" key="1">
    <citation type="submission" date="2021-11" db="EMBL/GenBank/DDBJ databases">
        <authorList>
            <person name="Islam A."/>
            <person name="Islam S."/>
            <person name="Flora M.S."/>
            <person name="Rahman M."/>
            <person name="Ziaur R.M."/>
            <person name="Epstein J.H."/>
            <person name="Hassan M."/>
            <person name="Klassen M."/>
            <person name="Woodard K."/>
            <person name="Webb A."/>
            <person name="Webby R.J."/>
            <person name="El Zowalaty M.E."/>
        </authorList>
    </citation>
    <scope>NUCLEOTIDE SEQUENCE [LARGE SCALE GENOMIC DNA]</scope>
    <source>
        <strain evidence="2">Pbs1</strain>
    </source>
</reference>
<keyword evidence="1" id="KW-0732">Signal</keyword>
<feature type="signal peptide" evidence="1">
    <location>
        <begin position="1"/>
        <end position="20"/>
    </location>
</feature>
<evidence type="ECO:0000256" key="1">
    <source>
        <dbReference type="SAM" id="SignalP"/>
    </source>
</evidence>
<name>A0ABN8D5G5_9STRA</name>
<evidence type="ECO:0008006" key="4">
    <source>
        <dbReference type="Google" id="ProtNLM"/>
    </source>
</evidence>
<feature type="chain" id="PRO_5045390835" description="Carbohydrate-binding module family 19 domain-containing protein" evidence="1">
    <location>
        <begin position="21"/>
        <end position="158"/>
    </location>
</feature>
<sequence>MKVINTMLLTTAWAVAAVLADTHVSVCRDATYIISDSRGSICSGAGISPAGTACPVKGDVATVDCHPHLPSYGNSQCMAKEDAHCVIVNGNTWGCVFPSIGCVGSATIPCPGFTKNDTGMPNPTKNLPSSDPNVNNTPGIHKIFEELTLERATPKRPF</sequence>
<keyword evidence="3" id="KW-1185">Reference proteome</keyword>
<dbReference type="EMBL" id="CAKLCB010000294">
    <property type="protein sequence ID" value="CAH0519356.1"/>
    <property type="molecule type" value="Genomic_DNA"/>
</dbReference>
<proteinExistence type="predicted"/>